<comment type="caution">
    <text evidence="1">The sequence shown here is derived from an EMBL/GenBank/DDBJ whole genome shotgun (WGS) entry which is preliminary data.</text>
</comment>
<proteinExistence type="predicted"/>
<dbReference type="EMBL" id="CM042034">
    <property type="protein sequence ID" value="KAI3761483.1"/>
    <property type="molecule type" value="Genomic_DNA"/>
</dbReference>
<name>A0ACB9EQZ3_9ASTR</name>
<reference evidence="1 2" key="2">
    <citation type="journal article" date="2022" name="Mol. Ecol. Resour.">
        <title>The genomes of chicory, endive, great burdock and yacon provide insights into Asteraceae paleo-polyploidization history and plant inulin production.</title>
        <authorList>
            <person name="Fan W."/>
            <person name="Wang S."/>
            <person name="Wang H."/>
            <person name="Wang A."/>
            <person name="Jiang F."/>
            <person name="Liu H."/>
            <person name="Zhao H."/>
            <person name="Xu D."/>
            <person name="Zhang Y."/>
        </authorList>
    </citation>
    <scope>NUCLEOTIDE SEQUENCE [LARGE SCALE GENOMIC DNA]</scope>
    <source>
        <strain evidence="2">cv. Yunnan</strain>
        <tissue evidence="1">Leaves</tissue>
    </source>
</reference>
<evidence type="ECO:0000313" key="2">
    <source>
        <dbReference type="Proteomes" id="UP001056120"/>
    </source>
</evidence>
<organism evidence="1 2">
    <name type="scientific">Smallanthus sonchifolius</name>
    <dbReference type="NCBI Taxonomy" id="185202"/>
    <lineage>
        <taxon>Eukaryota</taxon>
        <taxon>Viridiplantae</taxon>
        <taxon>Streptophyta</taxon>
        <taxon>Embryophyta</taxon>
        <taxon>Tracheophyta</taxon>
        <taxon>Spermatophyta</taxon>
        <taxon>Magnoliopsida</taxon>
        <taxon>eudicotyledons</taxon>
        <taxon>Gunneridae</taxon>
        <taxon>Pentapetalae</taxon>
        <taxon>asterids</taxon>
        <taxon>campanulids</taxon>
        <taxon>Asterales</taxon>
        <taxon>Asteraceae</taxon>
        <taxon>Asteroideae</taxon>
        <taxon>Heliantheae alliance</taxon>
        <taxon>Millerieae</taxon>
        <taxon>Smallanthus</taxon>
    </lineage>
</organism>
<dbReference type="Proteomes" id="UP001056120">
    <property type="component" value="Linkage Group LG17"/>
</dbReference>
<gene>
    <name evidence="1" type="ORF">L1987_51900</name>
</gene>
<reference evidence="2" key="1">
    <citation type="journal article" date="2022" name="Mol. Ecol. Resour.">
        <title>The genomes of chicory, endive, great burdock and yacon provide insights into Asteraceae palaeo-polyploidization history and plant inulin production.</title>
        <authorList>
            <person name="Fan W."/>
            <person name="Wang S."/>
            <person name="Wang H."/>
            <person name="Wang A."/>
            <person name="Jiang F."/>
            <person name="Liu H."/>
            <person name="Zhao H."/>
            <person name="Xu D."/>
            <person name="Zhang Y."/>
        </authorList>
    </citation>
    <scope>NUCLEOTIDE SEQUENCE [LARGE SCALE GENOMIC DNA]</scope>
    <source>
        <strain evidence="2">cv. Yunnan</strain>
    </source>
</reference>
<accession>A0ACB9EQZ3</accession>
<keyword evidence="2" id="KW-1185">Reference proteome</keyword>
<sequence>MASCDFQLKSLDMVVYGNGDNCDGWPHNSCKSISIYSWYSLFTPTPLIIHPFQFLLVLSSLFLSFCGLQ</sequence>
<protein>
    <submittedName>
        <fullName evidence="1">Uncharacterized protein</fullName>
    </submittedName>
</protein>
<evidence type="ECO:0000313" key="1">
    <source>
        <dbReference type="EMBL" id="KAI3761483.1"/>
    </source>
</evidence>